<feature type="compositionally biased region" description="Basic and acidic residues" evidence="1">
    <location>
        <begin position="7"/>
        <end position="16"/>
    </location>
</feature>
<feature type="region of interest" description="Disordered" evidence="1">
    <location>
        <begin position="1"/>
        <end position="23"/>
    </location>
</feature>
<sequence>MALAIPKVEDIERRGETSTSTSKCSPFVWTTNTLTNTFYSTDVDGNVLTSYETQTISGRTLAPCALSFLPTTTIQTTVPSTTLVSTFTHCDENPHCTSTFWTTPICASETVFASCYVGITELFQENGYTASVSTTSCNSPPGATGSFQCHETTARIGLDGVSSTFTVTNCDIADFTCVTLSSGISSSYTPPTTPLPSTQFSTPSSTSSSSTPSPSTLSSTPLSSNPPSSTLSSTSPSSTPLSSTSSSSTPLSSTSSSTLFSTASSSSSTPSTPFSTPSSSTLSSTPLSSNPPSSVSTTSLTTFITDCGFSRVPVTCVPGVTVVPVGTNDVSIITYSCAPPAGNTISGSFVNSQSVTTYFNGITTTVVTVSNAIIPSFSCPVLSPSFTPSSAQYSTLVTSTSKSKLVSLTSFPPTTTTKSLSSVTASSCVPVPSTSTTIITDCDSNMLTAKCVEGVSATLMKDVILWFTTTSCAVPHNLSGSFGPSTMIKSYSTGAIVTSFELTDYVIPSFVCPNSKSSIVVPNKSVVTTSTTAVLKISHCSDERCSDSKTILASTPVASTPVASTPVESTPVESTPVESTPVESTPVESTPVESTPVESTPVESTPVESTPVESTPVESTPVESTPVSSTPVESTPVSSTPVESTPAGVTNTPATSFFNSSSQTLGSSITPSIKSSNLAGTRSTSVPAETSTISSSTVPKQVTYEGAGIKYTPTNMINLVFGVVMVAL</sequence>
<dbReference type="PANTHER" id="PTHR36135:SF1">
    <property type="entry name" value="FIBROUS SHEATH CABYR-BINDING PROTEIN"/>
    <property type="match status" value="1"/>
</dbReference>
<dbReference type="PANTHER" id="PTHR36135">
    <property type="entry name" value="FIBROUS SHEATH CABYR-BINDING PROTEIN"/>
    <property type="match status" value="1"/>
</dbReference>
<dbReference type="AlphaFoldDB" id="A0A099P5A3"/>
<dbReference type="EMBL" id="JQFK01000004">
    <property type="protein sequence ID" value="KGK40125.1"/>
    <property type="molecule type" value="Genomic_DNA"/>
</dbReference>
<organism evidence="2 3">
    <name type="scientific">Pichia kudriavzevii</name>
    <name type="common">Yeast</name>
    <name type="synonym">Issatchenkia orientalis</name>
    <dbReference type="NCBI Taxonomy" id="4909"/>
    <lineage>
        <taxon>Eukaryota</taxon>
        <taxon>Fungi</taxon>
        <taxon>Dikarya</taxon>
        <taxon>Ascomycota</taxon>
        <taxon>Saccharomycotina</taxon>
        <taxon>Pichiomycetes</taxon>
        <taxon>Pichiales</taxon>
        <taxon>Pichiaceae</taxon>
        <taxon>Pichia</taxon>
    </lineage>
</organism>
<name>A0A099P5A3_PICKU</name>
<dbReference type="Proteomes" id="UP000029867">
    <property type="component" value="Unassembled WGS sequence"/>
</dbReference>
<feature type="region of interest" description="Disordered" evidence="1">
    <location>
        <begin position="186"/>
        <end position="295"/>
    </location>
</feature>
<dbReference type="InterPro" id="IPR043375">
    <property type="entry name" value="FSCB"/>
</dbReference>
<feature type="compositionally biased region" description="Low complexity" evidence="1">
    <location>
        <begin position="564"/>
        <end position="646"/>
    </location>
</feature>
<reference evidence="3" key="1">
    <citation type="journal article" date="2014" name="Microb. Cell Fact.">
        <title>Exploiting Issatchenkia orientalis SD108 for succinic acid production.</title>
        <authorList>
            <person name="Xiao H."/>
            <person name="Shao Z."/>
            <person name="Jiang Y."/>
            <person name="Dole S."/>
            <person name="Zhao H."/>
        </authorList>
    </citation>
    <scope>NUCLEOTIDE SEQUENCE [LARGE SCALE GENOMIC DNA]</scope>
    <source>
        <strain evidence="3">SD108</strain>
    </source>
</reference>
<feature type="region of interest" description="Disordered" evidence="1">
    <location>
        <begin position="557"/>
        <end position="698"/>
    </location>
</feature>
<protein>
    <submittedName>
        <fullName evidence="2">Uncharacterized protein</fullName>
    </submittedName>
</protein>
<dbReference type="eggNOG" id="ENOG502RS0Q">
    <property type="taxonomic scope" value="Eukaryota"/>
</dbReference>
<evidence type="ECO:0000313" key="3">
    <source>
        <dbReference type="Proteomes" id="UP000029867"/>
    </source>
</evidence>
<evidence type="ECO:0000256" key="1">
    <source>
        <dbReference type="SAM" id="MobiDB-lite"/>
    </source>
</evidence>
<evidence type="ECO:0000313" key="2">
    <source>
        <dbReference type="EMBL" id="KGK40125.1"/>
    </source>
</evidence>
<dbReference type="GO" id="GO:0005509">
    <property type="term" value="F:calcium ion binding"/>
    <property type="evidence" value="ECO:0007669"/>
    <property type="project" value="InterPro"/>
</dbReference>
<feature type="compositionally biased region" description="Polar residues" evidence="1">
    <location>
        <begin position="647"/>
        <end position="698"/>
    </location>
</feature>
<accession>A0A099P5A3</accession>
<dbReference type="VEuPathDB" id="FungiDB:C5L36_0E00750"/>
<dbReference type="GO" id="GO:0033234">
    <property type="term" value="P:negative regulation of protein sumoylation"/>
    <property type="evidence" value="ECO:0007669"/>
    <property type="project" value="InterPro"/>
</dbReference>
<dbReference type="HOGENOM" id="CLU_380371_0_0_1"/>
<gene>
    <name evidence="2" type="ORF">JL09_g758</name>
</gene>
<proteinExistence type="predicted"/>
<comment type="caution">
    <text evidence="2">The sequence shown here is derived from an EMBL/GenBank/DDBJ whole genome shotgun (WGS) entry which is preliminary data.</text>
</comment>